<feature type="non-terminal residue" evidence="1">
    <location>
        <position position="1"/>
    </location>
</feature>
<dbReference type="AlphaFoldDB" id="A0AAN8FK42"/>
<dbReference type="Proteomes" id="UP001331761">
    <property type="component" value="Unassembled WGS sequence"/>
</dbReference>
<sequence>FSSNFALYAKKLANEHIRPKSRNLIVIRVYEYHHKVFPEGHTIEGLWEWFKRSRGRPEPYVWEIPYKGPAWEPQFIMSASDPFSEENIPTRFLDQQALVSHCALD</sequence>
<organism evidence="1 2">
    <name type="scientific">Trichostrongylus colubriformis</name>
    <name type="common">Black scour worm</name>
    <dbReference type="NCBI Taxonomy" id="6319"/>
    <lineage>
        <taxon>Eukaryota</taxon>
        <taxon>Metazoa</taxon>
        <taxon>Ecdysozoa</taxon>
        <taxon>Nematoda</taxon>
        <taxon>Chromadorea</taxon>
        <taxon>Rhabditida</taxon>
        <taxon>Rhabditina</taxon>
        <taxon>Rhabditomorpha</taxon>
        <taxon>Strongyloidea</taxon>
        <taxon>Trichostrongylidae</taxon>
        <taxon>Trichostrongylus</taxon>
    </lineage>
</organism>
<dbReference type="Pfam" id="PF13896">
    <property type="entry name" value="Glyco_transf_49"/>
    <property type="match status" value="1"/>
</dbReference>
<proteinExistence type="predicted"/>
<dbReference type="PANTHER" id="PTHR47411">
    <property type="entry name" value="B3GNT1, BETA-1,3-N-ACETYLGUCOSAMINYLTRANSFERASE 1, HOMOLOG"/>
    <property type="match status" value="1"/>
</dbReference>
<accession>A0AAN8FK42</accession>
<keyword evidence="2" id="KW-1185">Reference proteome</keyword>
<reference evidence="1 2" key="1">
    <citation type="submission" date="2019-10" db="EMBL/GenBank/DDBJ databases">
        <title>Assembly and Annotation for the nematode Trichostrongylus colubriformis.</title>
        <authorList>
            <person name="Martin J."/>
        </authorList>
    </citation>
    <scope>NUCLEOTIDE SEQUENCE [LARGE SCALE GENOMIC DNA]</scope>
    <source>
        <strain evidence="1">G859</strain>
        <tissue evidence="1">Whole worm</tissue>
    </source>
</reference>
<name>A0AAN8FK42_TRICO</name>
<dbReference type="PANTHER" id="PTHR47411:SF3">
    <property type="entry name" value="I-BETA-1,3-N-ACETYLGLUCOSAMINYLTRANSFERASE"/>
    <property type="match status" value="1"/>
</dbReference>
<comment type="caution">
    <text evidence="1">The sequence shown here is derived from an EMBL/GenBank/DDBJ whole genome shotgun (WGS) entry which is preliminary data.</text>
</comment>
<protein>
    <submittedName>
        <fullName evidence="1">Uncharacterized protein</fullName>
    </submittedName>
</protein>
<gene>
    <name evidence="1" type="ORF">GCK32_020110</name>
</gene>
<evidence type="ECO:0000313" key="2">
    <source>
        <dbReference type="Proteomes" id="UP001331761"/>
    </source>
</evidence>
<dbReference type="EMBL" id="WIXE01009778">
    <property type="protein sequence ID" value="KAK5978129.1"/>
    <property type="molecule type" value="Genomic_DNA"/>
</dbReference>
<evidence type="ECO:0000313" key="1">
    <source>
        <dbReference type="EMBL" id="KAK5978129.1"/>
    </source>
</evidence>